<dbReference type="Proteomes" id="UP000001861">
    <property type="component" value="Unassembled WGS sequence"/>
</dbReference>
<dbReference type="RefSeq" id="XP_002912137.1">
    <property type="nucleotide sequence ID" value="XM_002912091.1"/>
</dbReference>
<gene>
    <name evidence="2" type="ORF">CC1G_13669</name>
</gene>
<sequence length="136" mass="15169">MTKDAKGHNYIHPSLQYVRQHLPHKFPITADLSVSKENKTELRHRWATQLCSNFLKVSVIQNCTTTSCTLGGRRSSGNVGRGNAHIPGRGGVLPDLGEEGEADGSRDRGFFRRQNSKMDEWWSERTSSSGQGRPFG</sequence>
<dbReference type="KEGG" id="cci:CC1G_13669"/>
<accession>D6RJT6</accession>
<comment type="caution">
    <text evidence="2">The sequence shown here is derived from an EMBL/GenBank/DDBJ whole genome shotgun (WGS) entry which is preliminary data.</text>
</comment>
<dbReference type="GeneID" id="6008403"/>
<dbReference type="HOGENOM" id="CLU_1875324_0_0_1"/>
<feature type="region of interest" description="Disordered" evidence="1">
    <location>
        <begin position="70"/>
        <end position="113"/>
    </location>
</feature>
<dbReference type="VEuPathDB" id="FungiDB:CC1G_13669"/>
<dbReference type="EMBL" id="AACS02000001">
    <property type="protein sequence ID" value="EFI28643.1"/>
    <property type="molecule type" value="Genomic_DNA"/>
</dbReference>
<organism evidence="2 3">
    <name type="scientific">Coprinopsis cinerea (strain Okayama-7 / 130 / ATCC MYA-4618 / FGSC 9003)</name>
    <name type="common">Inky cap fungus</name>
    <name type="synonym">Hormographiella aspergillata</name>
    <dbReference type="NCBI Taxonomy" id="240176"/>
    <lineage>
        <taxon>Eukaryota</taxon>
        <taxon>Fungi</taxon>
        <taxon>Dikarya</taxon>
        <taxon>Basidiomycota</taxon>
        <taxon>Agaricomycotina</taxon>
        <taxon>Agaricomycetes</taxon>
        <taxon>Agaricomycetidae</taxon>
        <taxon>Agaricales</taxon>
        <taxon>Agaricineae</taxon>
        <taxon>Psathyrellaceae</taxon>
        <taxon>Coprinopsis</taxon>
    </lineage>
</organism>
<proteinExistence type="predicted"/>
<evidence type="ECO:0000256" key="1">
    <source>
        <dbReference type="SAM" id="MobiDB-lite"/>
    </source>
</evidence>
<evidence type="ECO:0000313" key="2">
    <source>
        <dbReference type="EMBL" id="EFI28643.1"/>
    </source>
</evidence>
<dbReference type="AlphaFoldDB" id="D6RJT6"/>
<protein>
    <submittedName>
        <fullName evidence="2">Uncharacterized protein</fullName>
    </submittedName>
</protein>
<keyword evidence="3" id="KW-1185">Reference proteome</keyword>
<dbReference type="InParanoid" id="D6RJT6"/>
<feature type="compositionally biased region" description="Low complexity" evidence="1">
    <location>
        <begin position="71"/>
        <end position="83"/>
    </location>
</feature>
<reference evidence="2 3" key="1">
    <citation type="journal article" date="2010" name="Proc. Natl. Acad. Sci. U.S.A.">
        <title>Insights into evolution of multicellular fungi from the assembled chromosomes of the mushroom Coprinopsis cinerea (Coprinus cinereus).</title>
        <authorList>
            <person name="Stajich J.E."/>
            <person name="Wilke S.K."/>
            <person name="Ahren D."/>
            <person name="Au C.H."/>
            <person name="Birren B.W."/>
            <person name="Borodovsky M."/>
            <person name="Burns C."/>
            <person name="Canback B."/>
            <person name="Casselton L.A."/>
            <person name="Cheng C.K."/>
            <person name="Deng J."/>
            <person name="Dietrich F.S."/>
            <person name="Fargo D.C."/>
            <person name="Farman M.L."/>
            <person name="Gathman A.C."/>
            <person name="Goldberg J."/>
            <person name="Guigo R."/>
            <person name="Hoegger P.J."/>
            <person name="Hooker J.B."/>
            <person name="Huggins A."/>
            <person name="James T.Y."/>
            <person name="Kamada T."/>
            <person name="Kilaru S."/>
            <person name="Kodira C."/>
            <person name="Kues U."/>
            <person name="Kupfer D."/>
            <person name="Kwan H.S."/>
            <person name="Lomsadze A."/>
            <person name="Li W."/>
            <person name="Lilly W.W."/>
            <person name="Ma L.J."/>
            <person name="Mackey A.J."/>
            <person name="Manning G."/>
            <person name="Martin F."/>
            <person name="Muraguchi H."/>
            <person name="Natvig D.O."/>
            <person name="Palmerini H."/>
            <person name="Ramesh M.A."/>
            <person name="Rehmeyer C.J."/>
            <person name="Roe B.A."/>
            <person name="Shenoy N."/>
            <person name="Stanke M."/>
            <person name="Ter-Hovhannisyan V."/>
            <person name="Tunlid A."/>
            <person name="Velagapudi R."/>
            <person name="Vision T.J."/>
            <person name="Zeng Q."/>
            <person name="Zolan M.E."/>
            <person name="Pukkila P.J."/>
        </authorList>
    </citation>
    <scope>NUCLEOTIDE SEQUENCE [LARGE SCALE GENOMIC DNA]</scope>
    <source>
        <strain evidence="3">Okayama-7 / 130 / ATCC MYA-4618 / FGSC 9003</strain>
    </source>
</reference>
<evidence type="ECO:0000313" key="3">
    <source>
        <dbReference type="Proteomes" id="UP000001861"/>
    </source>
</evidence>
<feature type="compositionally biased region" description="Basic and acidic residues" evidence="1">
    <location>
        <begin position="103"/>
        <end position="113"/>
    </location>
</feature>
<name>D6RJT6_COPC7</name>